<dbReference type="EMBL" id="AUWU02000002">
    <property type="protein sequence ID" value="KAH0575962.1"/>
    <property type="molecule type" value="Genomic_DNA"/>
</dbReference>
<name>V6LLN3_9EUKA</name>
<dbReference type="Proteomes" id="UP000018208">
    <property type="component" value="Unassembled WGS sequence"/>
</dbReference>
<proteinExistence type="predicted"/>
<dbReference type="SUPFAM" id="SSF46689">
    <property type="entry name" value="Homeodomain-like"/>
    <property type="match status" value="1"/>
</dbReference>
<reference evidence="1 2" key="1">
    <citation type="journal article" date="2014" name="PLoS Genet.">
        <title>The Genome of Spironucleus salmonicida Highlights a Fish Pathogen Adapted to Fluctuating Environments.</title>
        <authorList>
            <person name="Xu F."/>
            <person name="Jerlstrom-Hultqvist J."/>
            <person name="Einarsson E."/>
            <person name="Astvaldsson A."/>
            <person name="Svard S.G."/>
            <person name="Andersson J.O."/>
        </authorList>
    </citation>
    <scope>NUCLEOTIDE SEQUENCE</scope>
    <source>
        <strain evidence="2">ATCC 50377</strain>
    </source>
</reference>
<dbReference type="VEuPathDB" id="GiardiaDB:SS50377_21499"/>
<organism evidence="1">
    <name type="scientific">Spironucleus salmonicida</name>
    <dbReference type="NCBI Taxonomy" id="348837"/>
    <lineage>
        <taxon>Eukaryota</taxon>
        <taxon>Metamonada</taxon>
        <taxon>Diplomonadida</taxon>
        <taxon>Hexamitidae</taxon>
        <taxon>Hexamitinae</taxon>
        <taxon>Spironucleus</taxon>
    </lineage>
</organism>
<dbReference type="OrthoDB" id="4151352at2759"/>
<evidence type="ECO:0000313" key="1">
    <source>
        <dbReference type="EMBL" id="EST45477.1"/>
    </source>
</evidence>
<dbReference type="EMBL" id="KI546094">
    <property type="protein sequence ID" value="EST45477.1"/>
    <property type="molecule type" value="Genomic_DNA"/>
</dbReference>
<protein>
    <recommendedName>
        <fullName evidence="4">Myb-like DNA-binding domain-containing protein</fullName>
    </recommendedName>
</protein>
<reference evidence="2" key="2">
    <citation type="submission" date="2020-12" db="EMBL/GenBank/DDBJ databases">
        <title>New Spironucleus salmonicida genome in near-complete chromosomes.</title>
        <authorList>
            <person name="Xu F."/>
            <person name="Kurt Z."/>
            <person name="Jimenez-Gonzalez A."/>
            <person name="Astvaldsson A."/>
            <person name="Andersson J.O."/>
            <person name="Svard S.G."/>
        </authorList>
    </citation>
    <scope>NUCLEOTIDE SEQUENCE</scope>
    <source>
        <strain evidence="2">ATCC 50377</strain>
    </source>
</reference>
<dbReference type="AlphaFoldDB" id="V6LLN3"/>
<keyword evidence="3" id="KW-1185">Reference proteome</keyword>
<evidence type="ECO:0000313" key="2">
    <source>
        <dbReference type="EMBL" id="KAH0575962.1"/>
    </source>
</evidence>
<evidence type="ECO:0008006" key="4">
    <source>
        <dbReference type="Google" id="ProtNLM"/>
    </source>
</evidence>
<sequence>MELERSIFEDDEVHTLNMAIQKLGLNWVQIQKSYFPNHKITQLRKIYNSTKIEEIEPQPSLRHCSSNVCTFDANGSPQFTNYADSLSDLILSLTDE</sequence>
<accession>V6LLN3</accession>
<gene>
    <name evidence="1" type="ORF">SS50377_14546</name>
    <name evidence="2" type="ORF">SS50377_21499</name>
</gene>
<dbReference type="InterPro" id="IPR009057">
    <property type="entry name" value="Homeodomain-like_sf"/>
</dbReference>
<evidence type="ECO:0000313" key="3">
    <source>
        <dbReference type="Proteomes" id="UP000018208"/>
    </source>
</evidence>